<evidence type="ECO:0000313" key="1">
    <source>
        <dbReference type="EMBL" id="KAJ7558402.1"/>
    </source>
</evidence>
<keyword evidence="2" id="KW-1185">Reference proteome</keyword>
<protein>
    <submittedName>
        <fullName evidence="1">Uncharacterized protein</fullName>
    </submittedName>
</protein>
<reference evidence="2" key="1">
    <citation type="journal article" date="2024" name="Proc. Natl. Acad. Sci. U.S.A.">
        <title>Extraordinary preservation of gene collinearity over three hundred million years revealed in homosporous lycophytes.</title>
        <authorList>
            <person name="Li C."/>
            <person name="Wickell D."/>
            <person name="Kuo L.Y."/>
            <person name="Chen X."/>
            <person name="Nie B."/>
            <person name="Liao X."/>
            <person name="Peng D."/>
            <person name="Ji J."/>
            <person name="Jenkins J."/>
            <person name="Williams M."/>
            <person name="Shu S."/>
            <person name="Plott C."/>
            <person name="Barry K."/>
            <person name="Rajasekar S."/>
            <person name="Grimwood J."/>
            <person name="Han X."/>
            <person name="Sun S."/>
            <person name="Hou Z."/>
            <person name="He W."/>
            <person name="Dai G."/>
            <person name="Sun C."/>
            <person name="Schmutz J."/>
            <person name="Leebens-Mack J.H."/>
            <person name="Li F.W."/>
            <person name="Wang L."/>
        </authorList>
    </citation>
    <scope>NUCLEOTIDE SEQUENCE [LARGE SCALE GENOMIC DNA]</scope>
    <source>
        <strain evidence="2">cv. PW_Plant_1</strain>
    </source>
</reference>
<dbReference type="Proteomes" id="UP001162992">
    <property type="component" value="Chromosome 4"/>
</dbReference>
<accession>A0ACC2DW08</accession>
<comment type="caution">
    <text evidence="1">The sequence shown here is derived from an EMBL/GenBank/DDBJ whole genome shotgun (WGS) entry which is preliminary data.</text>
</comment>
<dbReference type="EMBL" id="CM055095">
    <property type="protein sequence ID" value="KAJ7558402.1"/>
    <property type="molecule type" value="Genomic_DNA"/>
</dbReference>
<gene>
    <name evidence="1" type="ORF">O6H91_04G037400</name>
</gene>
<organism evidence="1 2">
    <name type="scientific">Diphasiastrum complanatum</name>
    <name type="common">Issler's clubmoss</name>
    <name type="synonym">Lycopodium complanatum</name>
    <dbReference type="NCBI Taxonomy" id="34168"/>
    <lineage>
        <taxon>Eukaryota</taxon>
        <taxon>Viridiplantae</taxon>
        <taxon>Streptophyta</taxon>
        <taxon>Embryophyta</taxon>
        <taxon>Tracheophyta</taxon>
        <taxon>Lycopodiopsida</taxon>
        <taxon>Lycopodiales</taxon>
        <taxon>Lycopodiaceae</taxon>
        <taxon>Lycopodioideae</taxon>
        <taxon>Diphasiastrum</taxon>
    </lineage>
</organism>
<sequence>MYLNMGMLHISNPMHCQERFTALPSFAAAAASTRLEKQADSNKRTPSRIAFCIPPTNHSRLKKHEKRGLLHWTKPDYAAATRPRLFHVDVEPLTEARFFHSTSLSAKWRDIQGAENWDGLLDPIDPDLRQELIRYGEFAQVCYDAFDFEKHSKYCGSCKYNRRKVLEKVGLKYAADYEVTKYLYSTSDINLPDFFHRSDNKKETWSRDSNWMGFVAISTSASEIQRLGRRDIVVAWRGTVTSPEWICNLEDWLSPSALGPAHQTVQAFGSAKIERGFRSIYTSKKQTSRYNRESAQEQLLSEIRRLLKEYQGDDLSITVTGHSLGGALALLSAYDIAESAINTSRSHQKPLQQRCSFKEHCTIDRSFIRDLNRWGDAASENVPITVFTFAGPRVGNDAFRDRCEELGIKTLRVVNEKDIVPKVPGLVLNEHMHHLRSWIDKLPWTYSHVGVELALNTQDSTYLKGTGFFDLASHHNLEAYLHLLDGYRSTQQRFCSFDDHRDLTLVNKFSDLLKPEYCIPPYWWQEENKGLQKNAKGIWVRRDREEEHIPIVYRDA</sequence>
<proteinExistence type="predicted"/>
<name>A0ACC2DW08_DIPCM</name>
<evidence type="ECO:0000313" key="2">
    <source>
        <dbReference type="Proteomes" id="UP001162992"/>
    </source>
</evidence>